<evidence type="ECO:0000313" key="1">
    <source>
        <dbReference type="Proteomes" id="UP000050792"/>
    </source>
</evidence>
<evidence type="ECO:0000313" key="2">
    <source>
        <dbReference type="WBParaSite" id="SRDH1_52160.1"/>
    </source>
</evidence>
<name>A0AA85FL79_9TREM</name>
<dbReference type="WBParaSite" id="SRDH1_52160.1">
    <property type="protein sequence ID" value="SRDH1_52160.1"/>
    <property type="gene ID" value="SRDH1_52160"/>
</dbReference>
<sequence length="56" mass="6603">MIVCGLMVLDQELRGRERLSSLWFISDWQCGHMMWSSEAILSVMRHDDTGVWCWLS</sequence>
<accession>A0AA85FL79</accession>
<dbReference type="Proteomes" id="UP000050792">
    <property type="component" value="Unassembled WGS sequence"/>
</dbReference>
<reference evidence="2" key="2">
    <citation type="submission" date="2023-11" db="UniProtKB">
        <authorList>
            <consortium name="WormBaseParasite"/>
        </authorList>
    </citation>
    <scope>IDENTIFICATION</scope>
</reference>
<organism evidence="1 2">
    <name type="scientific">Schistosoma rodhaini</name>
    <dbReference type="NCBI Taxonomy" id="6188"/>
    <lineage>
        <taxon>Eukaryota</taxon>
        <taxon>Metazoa</taxon>
        <taxon>Spiralia</taxon>
        <taxon>Lophotrochozoa</taxon>
        <taxon>Platyhelminthes</taxon>
        <taxon>Trematoda</taxon>
        <taxon>Digenea</taxon>
        <taxon>Strigeidida</taxon>
        <taxon>Schistosomatoidea</taxon>
        <taxon>Schistosomatidae</taxon>
        <taxon>Schistosoma</taxon>
    </lineage>
</organism>
<protein>
    <submittedName>
        <fullName evidence="2">Uncharacterized protein</fullName>
    </submittedName>
</protein>
<keyword evidence="1" id="KW-1185">Reference proteome</keyword>
<dbReference type="AlphaFoldDB" id="A0AA85FL79"/>
<reference evidence="1" key="1">
    <citation type="submission" date="2022-06" db="EMBL/GenBank/DDBJ databases">
        <authorList>
            <person name="Berger JAMES D."/>
            <person name="Berger JAMES D."/>
        </authorList>
    </citation>
    <scope>NUCLEOTIDE SEQUENCE [LARGE SCALE GENOMIC DNA]</scope>
</reference>
<proteinExistence type="predicted"/>